<accession>A0A1I7XES0</accession>
<dbReference type="AlphaFoldDB" id="A0A1I7XES0"/>
<feature type="compositionally biased region" description="Polar residues" evidence="1">
    <location>
        <begin position="58"/>
        <end position="67"/>
    </location>
</feature>
<reference evidence="3" key="1">
    <citation type="submission" date="2016-11" db="UniProtKB">
        <authorList>
            <consortium name="WormBaseParasite"/>
        </authorList>
    </citation>
    <scope>IDENTIFICATION</scope>
</reference>
<feature type="region of interest" description="Disordered" evidence="1">
    <location>
        <begin position="42"/>
        <end position="67"/>
    </location>
</feature>
<protein>
    <submittedName>
        <fullName evidence="3">Restriction endonuclease subunit S</fullName>
    </submittedName>
</protein>
<organism evidence="2 3">
    <name type="scientific">Heterorhabditis bacteriophora</name>
    <name type="common">Entomopathogenic nematode worm</name>
    <dbReference type="NCBI Taxonomy" id="37862"/>
    <lineage>
        <taxon>Eukaryota</taxon>
        <taxon>Metazoa</taxon>
        <taxon>Ecdysozoa</taxon>
        <taxon>Nematoda</taxon>
        <taxon>Chromadorea</taxon>
        <taxon>Rhabditida</taxon>
        <taxon>Rhabditina</taxon>
        <taxon>Rhabditomorpha</taxon>
        <taxon>Strongyloidea</taxon>
        <taxon>Heterorhabditidae</taxon>
        <taxon>Heterorhabditis</taxon>
    </lineage>
</organism>
<evidence type="ECO:0000313" key="2">
    <source>
        <dbReference type="Proteomes" id="UP000095283"/>
    </source>
</evidence>
<sequence>MSRGKSTTLNQRTVIKALLPKFESVWDAGKFPSYFKEAEDYRKDRPNNPLAKRWRPSVNCQEHSQRN</sequence>
<name>A0A1I7XES0_HETBA</name>
<dbReference type="WBParaSite" id="Hba_16214">
    <property type="protein sequence ID" value="Hba_16214"/>
    <property type="gene ID" value="Hba_16214"/>
</dbReference>
<evidence type="ECO:0000313" key="3">
    <source>
        <dbReference type="WBParaSite" id="Hba_16214"/>
    </source>
</evidence>
<keyword evidence="2" id="KW-1185">Reference proteome</keyword>
<evidence type="ECO:0000256" key="1">
    <source>
        <dbReference type="SAM" id="MobiDB-lite"/>
    </source>
</evidence>
<dbReference type="Proteomes" id="UP000095283">
    <property type="component" value="Unplaced"/>
</dbReference>
<proteinExistence type="predicted"/>